<dbReference type="AlphaFoldDB" id="A0AAV1J5K9"/>
<proteinExistence type="predicted"/>
<organism evidence="1 2">
    <name type="scientific">Leptosia nina</name>
    <dbReference type="NCBI Taxonomy" id="320188"/>
    <lineage>
        <taxon>Eukaryota</taxon>
        <taxon>Metazoa</taxon>
        <taxon>Ecdysozoa</taxon>
        <taxon>Arthropoda</taxon>
        <taxon>Hexapoda</taxon>
        <taxon>Insecta</taxon>
        <taxon>Pterygota</taxon>
        <taxon>Neoptera</taxon>
        <taxon>Endopterygota</taxon>
        <taxon>Lepidoptera</taxon>
        <taxon>Glossata</taxon>
        <taxon>Ditrysia</taxon>
        <taxon>Papilionoidea</taxon>
        <taxon>Pieridae</taxon>
        <taxon>Pierinae</taxon>
        <taxon>Leptosia</taxon>
    </lineage>
</organism>
<accession>A0AAV1J5K9</accession>
<evidence type="ECO:0000313" key="2">
    <source>
        <dbReference type="Proteomes" id="UP001497472"/>
    </source>
</evidence>
<protein>
    <submittedName>
        <fullName evidence="1">Uncharacterized protein</fullName>
    </submittedName>
</protein>
<dbReference type="Proteomes" id="UP001497472">
    <property type="component" value="Unassembled WGS sequence"/>
</dbReference>
<reference evidence="1 2" key="1">
    <citation type="submission" date="2023-11" db="EMBL/GenBank/DDBJ databases">
        <authorList>
            <person name="Okamura Y."/>
        </authorList>
    </citation>
    <scope>NUCLEOTIDE SEQUENCE [LARGE SCALE GENOMIC DNA]</scope>
</reference>
<gene>
    <name evidence="1" type="ORF">LNINA_LOCUS4492</name>
</gene>
<sequence length="101" mass="11332">MRSTVAKVHSKGGPLKIVPNSAHYGLVWNVDTNMLRSLYVPIVESSRTLQFDLYNIVIRCILSCRAAVRGGRMRSDWLRATTGGCARACTIAYVYRTPTWL</sequence>
<keyword evidence="2" id="KW-1185">Reference proteome</keyword>
<name>A0AAV1J5K9_9NEOP</name>
<comment type="caution">
    <text evidence="1">The sequence shown here is derived from an EMBL/GenBank/DDBJ whole genome shotgun (WGS) entry which is preliminary data.</text>
</comment>
<dbReference type="EMBL" id="CAVLEF010000006">
    <property type="protein sequence ID" value="CAK1544773.1"/>
    <property type="molecule type" value="Genomic_DNA"/>
</dbReference>
<evidence type="ECO:0000313" key="1">
    <source>
        <dbReference type="EMBL" id="CAK1544773.1"/>
    </source>
</evidence>